<proteinExistence type="predicted"/>
<sequence>MHRRISKEQWLAYGFLLLLVLAALAGVLAPDRDIYHGARQLSGTVESSEAIQASGLSGGTYARLHVRLDDGSETIACTPWGGPLEKGVKVALRKGACAMDPDGNLAARTSPGSGH</sequence>
<dbReference type="RefSeq" id="WP_189440376.1">
    <property type="nucleotide sequence ID" value="NZ_BMXT01000001.1"/>
</dbReference>
<accession>A0ABQ2ZSV9</accession>
<reference evidence="2" key="1">
    <citation type="journal article" date="2019" name="Int. J. Syst. Evol. Microbiol.">
        <title>The Global Catalogue of Microorganisms (GCM) 10K type strain sequencing project: providing services to taxonomists for standard genome sequencing and annotation.</title>
        <authorList>
            <consortium name="The Broad Institute Genomics Platform"/>
            <consortium name="The Broad Institute Genome Sequencing Center for Infectious Disease"/>
            <person name="Wu L."/>
            <person name="Ma J."/>
        </authorList>
    </citation>
    <scope>NUCLEOTIDE SEQUENCE [LARGE SCALE GENOMIC DNA]</scope>
    <source>
        <strain evidence="2">KCTC 22232</strain>
    </source>
</reference>
<evidence type="ECO:0000313" key="1">
    <source>
        <dbReference type="EMBL" id="GGY22128.1"/>
    </source>
</evidence>
<gene>
    <name evidence="1" type="ORF">GCM10008098_13960</name>
</gene>
<organism evidence="1 2">
    <name type="scientific">Rhodanobacter panaciterrae</name>
    <dbReference type="NCBI Taxonomy" id="490572"/>
    <lineage>
        <taxon>Bacteria</taxon>
        <taxon>Pseudomonadati</taxon>
        <taxon>Pseudomonadota</taxon>
        <taxon>Gammaproteobacteria</taxon>
        <taxon>Lysobacterales</taxon>
        <taxon>Rhodanobacteraceae</taxon>
        <taxon>Rhodanobacter</taxon>
    </lineage>
</organism>
<comment type="caution">
    <text evidence="1">The sequence shown here is derived from an EMBL/GenBank/DDBJ whole genome shotgun (WGS) entry which is preliminary data.</text>
</comment>
<name>A0ABQ2ZSV9_9GAMM</name>
<keyword evidence="2" id="KW-1185">Reference proteome</keyword>
<dbReference type="EMBL" id="BMXT01000001">
    <property type="protein sequence ID" value="GGY22128.1"/>
    <property type="molecule type" value="Genomic_DNA"/>
</dbReference>
<evidence type="ECO:0000313" key="2">
    <source>
        <dbReference type="Proteomes" id="UP000621898"/>
    </source>
</evidence>
<protein>
    <submittedName>
        <fullName evidence="1">Uncharacterized protein</fullName>
    </submittedName>
</protein>
<dbReference type="Proteomes" id="UP000621898">
    <property type="component" value="Unassembled WGS sequence"/>
</dbReference>